<accession>A0ABW5BGR2</accession>
<keyword evidence="2" id="KW-0479">Metal-binding</keyword>
<dbReference type="Proteomes" id="UP001597294">
    <property type="component" value="Unassembled WGS sequence"/>
</dbReference>
<evidence type="ECO:0000256" key="3">
    <source>
        <dbReference type="ARBA" id="ARBA00022729"/>
    </source>
</evidence>
<evidence type="ECO:0000256" key="1">
    <source>
        <dbReference type="ARBA" id="ARBA00004196"/>
    </source>
</evidence>
<feature type="chain" id="PRO_5045300676" evidence="5">
    <location>
        <begin position="26"/>
        <end position="118"/>
    </location>
</feature>
<dbReference type="InterPro" id="IPR014755">
    <property type="entry name" value="Cu-Rt/internalin_Ig-like"/>
</dbReference>
<proteinExistence type="predicted"/>
<evidence type="ECO:0000313" key="8">
    <source>
        <dbReference type="Proteomes" id="UP001597294"/>
    </source>
</evidence>
<keyword evidence="3 5" id="KW-0732">Signal</keyword>
<protein>
    <submittedName>
        <fullName evidence="7">Copper resistance protein CopC</fullName>
    </submittedName>
</protein>
<feature type="domain" description="CopC" evidence="6">
    <location>
        <begin position="24"/>
        <end position="116"/>
    </location>
</feature>
<dbReference type="SUPFAM" id="SSF81296">
    <property type="entry name" value="E set domains"/>
    <property type="match status" value="1"/>
</dbReference>
<dbReference type="EMBL" id="JBHUII010000001">
    <property type="protein sequence ID" value="MFD2204626.1"/>
    <property type="molecule type" value="Genomic_DNA"/>
</dbReference>
<dbReference type="PANTHER" id="PTHR34820:SF4">
    <property type="entry name" value="INNER MEMBRANE PROTEIN YEBZ"/>
    <property type="match status" value="1"/>
</dbReference>
<sequence>MFNKTLVLLIFLFTTALPTLSFSHAKIVKTFPKNNAVLQISPKKITLTFPEPVQVTTFKLENDKGEKLDVEGGKSISPTKQINAKPPTLQQGTYYVNWRGLSSDGHPTKGHFNFTITP</sequence>
<evidence type="ECO:0000313" key="7">
    <source>
        <dbReference type="EMBL" id="MFD2204626.1"/>
    </source>
</evidence>
<comment type="subcellular location">
    <subcellularLocation>
        <location evidence="1">Cell envelope</location>
    </subcellularLocation>
</comment>
<gene>
    <name evidence="7" type="ORF">ACFSKO_03345</name>
</gene>
<dbReference type="InterPro" id="IPR032694">
    <property type="entry name" value="CopC/D"/>
</dbReference>
<dbReference type="InterPro" id="IPR007348">
    <property type="entry name" value="CopC_dom"/>
</dbReference>
<name>A0ABW5BGR2_9PROT</name>
<evidence type="ECO:0000256" key="4">
    <source>
        <dbReference type="ARBA" id="ARBA00023008"/>
    </source>
</evidence>
<evidence type="ECO:0000256" key="2">
    <source>
        <dbReference type="ARBA" id="ARBA00022723"/>
    </source>
</evidence>
<reference evidence="8" key="1">
    <citation type="journal article" date="2019" name="Int. J. Syst. Evol. Microbiol.">
        <title>The Global Catalogue of Microorganisms (GCM) 10K type strain sequencing project: providing services to taxonomists for standard genome sequencing and annotation.</title>
        <authorList>
            <consortium name="The Broad Institute Genomics Platform"/>
            <consortium name="The Broad Institute Genome Sequencing Center for Infectious Disease"/>
            <person name="Wu L."/>
            <person name="Ma J."/>
        </authorList>
    </citation>
    <scope>NUCLEOTIDE SEQUENCE [LARGE SCALE GENOMIC DNA]</scope>
    <source>
        <strain evidence="8">CGMCC 4.7192</strain>
    </source>
</reference>
<dbReference type="Gene3D" id="2.60.40.1220">
    <property type="match status" value="1"/>
</dbReference>
<dbReference type="RefSeq" id="WP_380248396.1">
    <property type="nucleotide sequence ID" value="NZ_JBHUII010000001.1"/>
</dbReference>
<keyword evidence="8" id="KW-1185">Reference proteome</keyword>
<organism evidence="7 8">
    <name type="scientific">Kiloniella antarctica</name>
    <dbReference type="NCBI Taxonomy" id="1550907"/>
    <lineage>
        <taxon>Bacteria</taxon>
        <taxon>Pseudomonadati</taxon>
        <taxon>Pseudomonadota</taxon>
        <taxon>Alphaproteobacteria</taxon>
        <taxon>Rhodospirillales</taxon>
        <taxon>Kiloniellaceae</taxon>
        <taxon>Kiloniella</taxon>
    </lineage>
</organism>
<dbReference type="InterPro" id="IPR014756">
    <property type="entry name" value="Ig_E-set"/>
</dbReference>
<evidence type="ECO:0000256" key="5">
    <source>
        <dbReference type="SAM" id="SignalP"/>
    </source>
</evidence>
<dbReference type="Pfam" id="PF04234">
    <property type="entry name" value="CopC"/>
    <property type="match status" value="1"/>
</dbReference>
<feature type="signal peptide" evidence="5">
    <location>
        <begin position="1"/>
        <end position="25"/>
    </location>
</feature>
<evidence type="ECO:0000259" key="6">
    <source>
        <dbReference type="Pfam" id="PF04234"/>
    </source>
</evidence>
<dbReference type="PANTHER" id="PTHR34820">
    <property type="entry name" value="INNER MEMBRANE PROTEIN YEBZ"/>
    <property type="match status" value="1"/>
</dbReference>
<keyword evidence="4" id="KW-0186">Copper</keyword>
<comment type="caution">
    <text evidence="7">The sequence shown here is derived from an EMBL/GenBank/DDBJ whole genome shotgun (WGS) entry which is preliminary data.</text>
</comment>